<evidence type="ECO:0000313" key="1">
    <source>
        <dbReference type="EMBL" id="SFQ08959.1"/>
    </source>
</evidence>
<protein>
    <submittedName>
        <fullName evidence="1">Uncharacterized protein</fullName>
    </submittedName>
</protein>
<name>A0A1I5VN90_9EURY</name>
<dbReference type="AlphaFoldDB" id="A0A1I5VN90"/>
<dbReference type="RefSeq" id="WP_143076993.1">
    <property type="nucleotide sequence ID" value="NZ_FOXI01000019.1"/>
</dbReference>
<evidence type="ECO:0000313" key="2">
    <source>
        <dbReference type="Proteomes" id="UP000183769"/>
    </source>
</evidence>
<accession>A0A1I5VN90</accession>
<gene>
    <name evidence="1" type="ORF">SAMN05216277_1195</name>
</gene>
<sequence>MSSTPEYVAACQSQCEFAVSTRGGDVDRHSVETVAEAHGDHCGPIQLKRIDEPPAEGELAAEEGETVATFGGGA</sequence>
<dbReference type="EMBL" id="FOXI01000019">
    <property type="protein sequence ID" value="SFQ08959.1"/>
    <property type="molecule type" value="Genomic_DNA"/>
</dbReference>
<reference evidence="2" key="1">
    <citation type="submission" date="2016-10" db="EMBL/GenBank/DDBJ databases">
        <authorList>
            <person name="Varghese N."/>
            <person name="Submissions S."/>
        </authorList>
    </citation>
    <scope>NUCLEOTIDE SEQUENCE [LARGE SCALE GENOMIC DNA]</scope>
    <source>
        <strain evidence="2">CGMCC 1.10329</strain>
    </source>
</reference>
<keyword evidence="2" id="KW-1185">Reference proteome</keyword>
<proteinExistence type="predicted"/>
<organism evidence="1 2">
    <name type="scientific">Halolamina pelagica</name>
    <dbReference type="NCBI Taxonomy" id="699431"/>
    <lineage>
        <taxon>Archaea</taxon>
        <taxon>Methanobacteriati</taxon>
        <taxon>Methanobacteriota</taxon>
        <taxon>Stenosarchaea group</taxon>
        <taxon>Halobacteria</taxon>
        <taxon>Halobacteriales</taxon>
        <taxon>Haloferacaceae</taxon>
    </lineage>
</organism>
<dbReference type="Proteomes" id="UP000183769">
    <property type="component" value="Unassembled WGS sequence"/>
</dbReference>